<evidence type="ECO:0000259" key="3">
    <source>
        <dbReference type="PROSITE" id="PS51077"/>
    </source>
</evidence>
<keyword evidence="5" id="KW-1185">Reference proteome</keyword>
<dbReference type="SMART" id="SM00346">
    <property type="entry name" value="HTH_ICLR"/>
    <property type="match status" value="1"/>
</dbReference>
<dbReference type="RefSeq" id="WP_053173295.1">
    <property type="nucleotide sequence ID" value="NZ_LFYT02000032.1"/>
</dbReference>
<accession>A0A2T7U9F3</accession>
<dbReference type="GO" id="GO:0003677">
    <property type="term" value="F:DNA binding"/>
    <property type="evidence" value="ECO:0007669"/>
    <property type="project" value="InterPro"/>
</dbReference>
<dbReference type="InterPro" id="IPR036390">
    <property type="entry name" value="WH_DNA-bd_sf"/>
</dbReference>
<dbReference type="PANTHER" id="PTHR30136">
    <property type="entry name" value="HELIX-TURN-HELIX TRANSCRIPTIONAL REGULATOR, ICLR FAMILY"/>
    <property type="match status" value="1"/>
</dbReference>
<dbReference type="STRING" id="1293045.H663_11995"/>
<dbReference type="Pfam" id="PF09339">
    <property type="entry name" value="HTH_IclR"/>
    <property type="match status" value="1"/>
</dbReference>
<protein>
    <submittedName>
        <fullName evidence="4">IclR family transcriptional regulator</fullName>
    </submittedName>
</protein>
<evidence type="ECO:0000256" key="1">
    <source>
        <dbReference type="ARBA" id="ARBA00023015"/>
    </source>
</evidence>
<dbReference type="Proteomes" id="UP000037507">
    <property type="component" value="Unassembled WGS sequence"/>
</dbReference>
<dbReference type="AlphaFoldDB" id="A0A2T7U9F3"/>
<dbReference type="InterPro" id="IPR050707">
    <property type="entry name" value="HTH_MetabolicPath_Reg"/>
</dbReference>
<dbReference type="GO" id="GO:0045892">
    <property type="term" value="P:negative regulation of DNA-templated transcription"/>
    <property type="evidence" value="ECO:0007669"/>
    <property type="project" value="TreeGrafter"/>
</dbReference>
<dbReference type="InterPro" id="IPR029016">
    <property type="entry name" value="GAF-like_dom_sf"/>
</dbReference>
<dbReference type="InterPro" id="IPR036388">
    <property type="entry name" value="WH-like_DNA-bd_sf"/>
</dbReference>
<comment type="caution">
    <text evidence="4">The sequence shown here is derived from an EMBL/GenBank/DDBJ whole genome shotgun (WGS) entry which is preliminary data.</text>
</comment>
<dbReference type="Gene3D" id="1.10.10.10">
    <property type="entry name" value="Winged helix-like DNA-binding domain superfamily/Winged helix DNA-binding domain"/>
    <property type="match status" value="1"/>
</dbReference>
<evidence type="ECO:0000313" key="5">
    <source>
        <dbReference type="Proteomes" id="UP000037507"/>
    </source>
</evidence>
<feature type="domain" description="HTH iclR-type" evidence="3">
    <location>
        <begin position="13"/>
        <end position="76"/>
    </location>
</feature>
<dbReference type="Gene3D" id="3.30.450.40">
    <property type="match status" value="1"/>
</dbReference>
<keyword evidence="1" id="KW-0805">Transcription regulation</keyword>
<dbReference type="GO" id="GO:0003700">
    <property type="term" value="F:DNA-binding transcription factor activity"/>
    <property type="evidence" value="ECO:0007669"/>
    <property type="project" value="TreeGrafter"/>
</dbReference>
<dbReference type="InterPro" id="IPR005471">
    <property type="entry name" value="Tscrpt_reg_IclR_N"/>
</dbReference>
<gene>
    <name evidence="4" type="ORF">H663_017755</name>
</gene>
<dbReference type="PANTHER" id="PTHR30136:SF39">
    <property type="entry name" value="TRANSCRIPTIONAL REGULATORY PROTEIN"/>
    <property type="match status" value="1"/>
</dbReference>
<dbReference type="SUPFAM" id="SSF55781">
    <property type="entry name" value="GAF domain-like"/>
    <property type="match status" value="1"/>
</dbReference>
<evidence type="ECO:0000313" key="4">
    <source>
        <dbReference type="EMBL" id="PVE41326.1"/>
    </source>
</evidence>
<name>A0A2T7U9F3_9BURK</name>
<dbReference type="EMBL" id="LFYT02000032">
    <property type="protein sequence ID" value="PVE41326.1"/>
    <property type="molecule type" value="Genomic_DNA"/>
</dbReference>
<organism evidence="4 5">
    <name type="scientific">Limnohabitans planktonicus II-D5</name>
    <dbReference type="NCBI Taxonomy" id="1293045"/>
    <lineage>
        <taxon>Bacteria</taxon>
        <taxon>Pseudomonadati</taxon>
        <taxon>Pseudomonadota</taxon>
        <taxon>Betaproteobacteria</taxon>
        <taxon>Burkholderiales</taxon>
        <taxon>Comamonadaceae</taxon>
        <taxon>Limnohabitans</taxon>
    </lineage>
</organism>
<dbReference type="SUPFAM" id="SSF46785">
    <property type="entry name" value="Winged helix' DNA-binding domain"/>
    <property type="match status" value="1"/>
</dbReference>
<sequence length="254" mass="27208">MNDPAKATPRSGAQSLERAMGLVNLVARHHDQGISLQDLVHASGLDRTTAWRMLGSLQHAGLVERDEGSGLYRLGVQATAWGAASLGQAALVRQCQPTMKTLARLSGDNVFLVLRLGDYSHCLHLEQGQHAVPSFRQTVGETRLLGLGVASIAMLAVLDDAAIQAHHTRHAAQYEVEGVAHAQLQRWVQATRQRGHAYRSTAGIAAVGLHWPLGQAAIAALSIGASRTRLPLGRAAELAALMRKHWPQLAAPLV</sequence>
<dbReference type="PROSITE" id="PS51077">
    <property type="entry name" value="HTH_ICLR"/>
    <property type="match status" value="1"/>
</dbReference>
<keyword evidence="2" id="KW-0804">Transcription</keyword>
<evidence type="ECO:0000256" key="2">
    <source>
        <dbReference type="ARBA" id="ARBA00023163"/>
    </source>
</evidence>
<dbReference type="OrthoDB" id="9807558at2"/>
<proteinExistence type="predicted"/>
<reference evidence="4" key="1">
    <citation type="submission" date="2017-04" db="EMBL/GenBank/DDBJ databases">
        <title>Unexpected and diverse lifestyles within the genus Limnohabitans.</title>
        <authorList>
            <person name="Kasalicky V."/>
            <person name="Mehrshad M."/>
            <person name="Andrei S.-A."/>
            <person name="Salcher M."/>
            <person name="Kratochvilova H."/>
            <person name="Simek K."/>
            <person name="Ghai R."/>
        </authorList>
    </citation>
    <scope>NUCLEOTIDE SEQUENCE [LARGE SCALE GENOMIC DNA]</scope>
    <source>
        <strain evidence="4">II-D5</strain>
    </source>
</reference>